<evidence type="ECO:0000313" key="2">
    <source>
        <dbReference type="Proteomes" id="UP000654075"/>
    </source>
</evidence>
<evidence type="ECO:0000313" key="1">
    <source>
        <dbReference type="EMBL" id="CAE8603206.1"/>
    </source>
</evidence>
<sequence length="142" mass="15360">LGLPAAEEAAVARELFEETGIDLRSQTGRFRRLRFSFEAQLKLGTRSFFEVQLSDADSMDPQSHLTDGLAAPITGEANFWLRLSHEHTGFSFEQDLQRAAEAVQQHSGGRCSQAILAVAAGGSAIHSPEDCCLVGLGRLLSC</sequence>
<name>A0A813EZF3_POLGL</name>
<gene>
    <name evidence="1" type="ORF">PGLA1383_LOCUS21424</name>
</gene>
<feature type="non-terminal residue" evidence="1">
    <location>
        <position position="1"/>
    </location>
</feature>
<protein>
    <recommendedName>
        <fullName evidence="3">Nudix hydrolase domain-containing protein</fullName>
    </recommendedName>
</protein>
<dbReference type="InterPro" id="IPR015797">
    <property type="entry name" value="NUDIX_hydrolase-like_dom_sf"/>
</dbReference>
<organism evidence="1 2">
    <name type="scientific">Polarella glacialis</name>
    <name type="common">Dinoflagellate</name>
    <dbReference type="NCBI Taxonomy" id="89957"/>
    <lineage>
        <taxon>Eukaryota</taxon>
        <taxon>Sar</taxon>
        <taxon>Alveolata</taxon>
        <taxon>Dinophyceae</taxon>
        <taxon>Suessiales</taxon>
        <taxon>Suessiaceae</taxon>
        <taxon>Polarella</taxon>
    </lineage>
</organism>
<accession>A0A813EZF3</accession>
<keyword evidence="2" id="KW-1185">Reference proteome</keyword>
<proteinExistence type="predicted"/>
<reference evidence="1" key="1">
    <citation type="submission" date="2021-02" db="EMBL/GenBank/DDBJ databases">
        <authorList>
            <person name="Dougan E. K."/>
            <person name="Rhodes N."/>
            <person name="Thang M."/>
            <person name="Chan C."/>
        </authorList>
    </citation>
    <scope>NUCLEOTIDE SEQUENCE</scope>
</reference>
<dbReference type="OrthoDB" id="343877at2759"/>
<evidence type="ECO:0008006" key="3">
    <source>
        <dbReference type="Google" id="ProtNLM"/>
    </source>
</evidence>
<dbReference type="Proteomes" id="UP000654075">
    <property type="component" value="Unassembled WGS sequence"/>
</dbReference>
<comment type="caution">
    <text evidence="1">The sequence shown here is derived from an EMBL/GenBank/DDBJ whole genome shotgun (WGS) entry which is preliminary data.</text>
</comment>
<dbReference type="SUPFAM" id="SSF55811">
    <property type="entry name" value="Nudix"/>
    <property type="match status" value="1"/>
</dbReference>
<dbReference type="AlphaFoldDB" id="A0A813EZF3"/>
<dbReference type="EMBL" id="CAJNNV010015111">
    <property type="protein sequence ID" value="CAE8603206.1"/>
    <property type="molecule type" value="Genomic_DNA"/>
</dbReference>